<keyword evidence="4" id="KW-1185">Reference proteome</keyword>
<reference evidence="5" key="1">
    <citation type="submission" date="2025-08" db="UniProtKB">
        <authorList>
            <consortium name="RefSeq"/>
        </authorList>
    </citation>
    <scope>IDENTIFICATION</scope>
    <source>
        <tissue evidence="5">Whole organism</tissue>
    </source>
</reference>
<organism evidence="4 5">
    <name type="scientific">Hyalella azteca</name>
    <name type="common">Amphipod</name>
    <dbReference type="NCBI Taxonomy" id="294128"/>
    <lineage>
        <taxon>Eukaryota</taxon>
        <taxon>Metazoa</taxon>
        <taxon>Ecdysozoa</taxon>
        <taxon>Arthropoda</taxon>
        <taxon>Crustacea</taxon>
        <taxon>Multicrustacea</taxon>
        <taxon>Malacostraca</taxon>
        <taxon>Eumalacostraca</taxon>
        <taxon>Peracarida</taxon>
        <taxon>Amphipoda</taxon>
        <taxon>Senticaudata</taxon>
        <taxon>Talitrida</taxon>
        <taxon>Talitroidea</taxon>
        <taxon>Hyalellidae</taxon>
        <taxon>Hyalella</taxon>
    </lineage>
</organism>
<comment type="function">
    <text evidence="3">Putative oxidoreductase.</text>
</comment>
<keyword evidence="2" id="KW-0560">Oxidoreductase</keyword>
<dbReference type="PRINTS" id="PR00081">
    <property type="entry name" value="GDHRDH"/>
</dbReference>
<dbReference type="GO" id="GO:0016020">
    <property type="term" value="C:membrane"/>
    <property type="evidence" value="ECO:0007669"/>
    <property type="project" value="TreeGrafter"/>
</dbReference>
<dbReference type="PANTHER" id="PTHR44196:SF1">
    <property type="entry name" value="DEHYDROGENASE_REDUCTASE SDR FAMILY MEMBER 7B"/>
    <property type="match status" value="1"/>
</dbReference>
<dbReference type="PANTHER" id="PTHR44196">
    <property type="entry name" value="DEHYDROGENASE/REDUCTASE SDR FAMILY MEMBER 7B"/>
    <property type="match status" value="1"/>
</dbReference>
<dbReference type="PROSITE" id="PS00061">
    <property type="entry name" value="ADH_SHORT"/>
    <property type="match status" value="1"/>
</dbReference>
<dbReference type="KEGG" id="hazt:108665129"/>
<dbReference type="InterPro" id="IPR002347">
    <property type="entry name" value="SDR_fam"/>
</dbReference>
<dbReference type="Proteomes" id="UP000694843">
    <property type="component" value="Unplaced"/>
</dbReference>
<dbReference type="Gene3D" id="3.40.50.720">
    <property type="entry name" value="NAD(P)-binding Rossmann-like Domain"/>
    <property type="match status" value="1"/>
</dbReference>
<sequence length="85" mass="8906">VLPAMKKQGSGHIISISSLQGRLAIPYRSSYCASKHALQGFMDSLRAELACHNIAVSVISPAYINTNLSINAITATGETYGGGVI</sequence>
<comment type="similarity">
    <text evidence="1">Belongs to the short-chain dehydrogenases/reductases (SDR) family.</text>
</comment>
<evidence type="ECO:0000313" key="5">
    <source>
        <dbReference type="RefSeq" id="XP_018007345.1"/>
    </source>
</evidence>
<dbReference type="AlphaFoldDB" id="A0A8B7N1B9"/>
<dbReference type="SUPFAM" id="SSF51735">
    <property type="entry name" value="NAD(P)-binding Rossmann-fold domains"/>
    <property type="match status" value="1"/>
</dbReference>
<feature type="non-terminal residue" evidence="5">
    <location>
        <position position="1"/>
    </location>
</feature>
<dbReference type="GO" id="GO:0016491">
    <property type="term" value="F:oxidoreductase activity"/>
    <property type="evidence" value="ECO:0007669"/>
    <property type="project" value="UniProtKB-KW"/>
</dbReference>
<evidence type="ECO:0000256" key="1">
    <source>
        <dbReference type="ARBA" id="ARBA00006484"/>
    </source>
</evidence>
<evidence type="ECO:0000313" key="4">
    <source>
        <dbReference type="Proteomes" id="UP000694843"/>
    </source>
</evidence>
<evidence type="ECO:0000256" key="3">
    <source>
        <dbReference type="ARBA" id="ARBA00037096"/>
    </source>
</evidence>
<accession>A0A8B7N1B9</accession>
<name>A0A8B7N1B9_HYAAZ</name>
<dbReference type="InterPro" id="IPR036291">
    <property type="entry name" value="NAD(P)-bd_dom_sf"/>
</dbReference>
<evidence type="ECO:0000256" key="2">
    <source>
        <dbReference type="ARBA" id="ARBA00023002"/>
    </source>
</evidence>
<protein>
    <submittedName>
        <fullName evidence="5">Dehydrogenase/reductase SDR family member 7B-like</fullName>
    </submittedName>
</protein>
<dbReference type="RefSeq" id="XP_018007345.1">
    <property type="nucleotide sequence ID" value="XM_018151856.2"/>
</dbReference>
<dbReference type="PRINTS" id="PR00080">
    <property type="entry name" value="SDRFAMILY"/>
</dbReference>
<dbReference type="OrthoDB" id="5307821at2759"/>
<dbReference type="GeneID" id="108665129"/>
<proteinExistence type="inferred from homology"/>
<gene>
    <name evidence="5" type="primary">LOC108665129</name>
</gene>
<dbReference type="Pfam" id="PF00106">
    <property type="entry name" value="adh_short"/>
    <property type="match status" value="1"/>
</dbReference>
<dbReference type="InterPro" id="IPR020904">
    <property type="entry name" value="Sc_DH/Rdtase_CS"/>
</dbReference>
<dbReference type="OMA" id="AELACHN"/>